<protein>
    <submittedName>
        <fullName evidence="2">Uroporphyrinogen-III synthase</fullName>
        <ecNumber evidence="2">4.2.1.75</ecNumber>
    </submittedName>
</protein>
<feature type="domain" description="Tetrapyrrole biosynthesis uroporphyrinogen III synthase" evidence="1">
    <location>
        <begin position="31"/>
        <end position="189"/>
    </location>
</feature>
<comment type="caution">
    <text evidence="2">The sequence shown here is derived from an EMBL/GenBank/DDBJ whole genome shotgun (WGS) entry which is preliminary data.</text>
</comment>
<evidence type="ECO:0000259" key="1">
    <source>
        <dbReference type="Pfam" id="PF02602"/>
    </source>
</evidence>
<dbReference type="Proteomes" id="UP000052237">
    <property type="component" value="Unassembled WGS sequence"/>
</dbReference>
<reference evidence="2 3" key="1">
    <citation type="submission" date="2015-11" db="EMBL/GenBank/DDBJ databases">
        <authorList>
            <consortium name="Pathogen Informatics"/>
        </authorList>
    </citation>
    <scope>NUCLEOTIDE SEQUENCE [LARGE SCALE GENOMIC DNA]</scope>
    <source>
        <strain evidence="2 3">006A-0059</strain>
    </source>
</reference>
<dbReference type="Pfam" id="PF02602">
    <property type="entry name" value="HEM4"/>
    <property type="match status" value="1"/>
</dbReference>
<name>A0A0S4SQ53_CAMHY</name>
<keyword evidence="3" id="KW-1185">Reference proteome</keyword>
<evidence type="ECO:0000313" key="2">
    <source>
        <dbReference type="EMBL" id="CUU88592.1"/>
    </source>
</evidence>
<dbReference type="SUPFAM" id="SSF69618">
    <property type="entry name" value="HemD-like"/>
    <property type="match status" value="1"/>
</dbReference>
<proteinExistence type="predicted"/>
<dbReference type="AlphaFoldDB" id="A0A0S4SQ53"/>
<dbReference type="GO" id="GO:0004852">
    <property type="term" value="F:uroporphyrinogen-III synthase activity"/>
    <property type="evidence" value="ECO:0007669"/>
    <property type="project" value="UniProtKB-EC"/>
</dbReference>
<dbReference type="EMBL" id="FAVB01000005">
    <property type="protein sequence ID" value="CUU88592.1"/>
    <property type="molecule type" value="Genomic_DNA"/>
</dbReference>
<sequence length="211" mass="23416">MIYLVSNTVFNDDEIINLKVCEVVFKKFSVDLDDFDVLVLTSKNGINALKFNGVSPRNLTVKSIGEATTKSALDFGFSDVAQALSSHGKEFGMEIINDLKNKKVLYISAKDTLSNLSFFLKKNSVDITTIIGYENVILSLDSSLKPPLNSKIIFTSPKNVEGFIRNFGWDNSYKAIAIGKTTAKYLEKFTNTFQSKVQSINECVALAKDIK</sequence>
<evidence type="ECO:0000313" key="3">
    <source>
        <dbReference type="Proteomes" id="UP000052237"/>
    </source>
</evidence>
<dbReference type="InterPro" id="IPR036108">
    <property type="entry name" value="4pyrrol_syn_uPrphyn_synt_sf"/>
</dbReference>
<organism evidence="2 3">
    <name type="scientific">Campylobacter hyointestinalis subsp. hyointestinalis</name>
    <dbReference type="NCBI Taxonomy" id="91352"/>
    <lineage>
        <taxon>Bacteria</taxon>
        <taxon>Pseudomonadati</taxon>
        <taxon>Campylobacterota</taxon>
        <taxon>Epsilonproteobacteria</taxon>
        <taxon>Campylobacterales</taxon>
        <taxon>Campylobacteraceae</taxon>
        <taxon>Campylobacter</taxon>
    </lineage>
</organism>
<dbReference type="CDD" id="cd06578">
    <property type="entry name" value="HemD"/>
    <property type="match status" value="1"/>
</dbReference>
<dbReference type="Gene3D" id="3.40.50.10090">
    <property type="match status" value="2"/>
</dbReference>
<dbReference type="RefSeq" id="WP_059435415.1">
    <property type="nucleotide sequence ID" value="NZ_FAVB01000005.1"/>
</dbReference>
<dbReference type="InterPro" id="IPR003754">
    <property type="entry name" value="4pyrrol_synth_uPrphyn_synth"/>
</dbReference>
<dbReference type="EC" id="4.2.1.75" evidence="2"/>
<keyword evidence="2" id="KW-0456">Lyase</keyword>
<dbReference type="GO" id="GO:0033014">
    <property type="term" value="P:tetrapyrrole biosynthetic process"/>
    <property type="evidence" value="ECO:0007669"/>
    <property type="project" value="InterPro"/>
</dbReference>
<gene>
    <name evidence="2" type="primary">hemD</name>
    <name evidence="2" type="ORF">ERS686654_01901</name>
</gene>
<accession>A0A0S4SQ53</accession>